<dbReference type="Gene3D" id="3.40.50.2000">
    <property type="entry name" value="Glycogen Phosphorylase B"/>
    <property type="match status" value="2"/>
</dbReference>
<protein>
    <recommendedName>
        <fullName evidence="2">Glycosyltransferase family 28 N-terminal domain-containing protein</fullName>
    </recommendedName>
</protein>
<dbReference type="RefSeq" id="XP_018990385.1">
    <property type="nucleotide sequence ID" value="XM_019141578.1"/>
</dbReference>
<keyword evidence="1" id="KW-0808">Transferase</keyword>
<evidence type="ECO:0000313" key="3">
    <source>
        <dbReference type="EMBL" id="ODN74604.1"/>
    </source>
</evidence>
<dbReference type="OrthoDB" id="5835829at2759"/>
<dbReference type="Proteomes" id="UP000094065">
    <property type="component" value="Unassembled WGS sequence"/>
</dbReference>
<keyword evidence="4" id="KW-1185">Reference proteome</keyword>
<feature type="domain" description="Glycosyltransferase family 28 N-terminal" evidence="2">
    <location>
        <begin position="85"/>
        <end position="126"/>
    </location>
</feature>
<dbReference type="PANTHER" id="PTHR48050:SF13">
    <property type="entry name" value="STEROL 3-BETA-GLUCOSYLTRANSFERASE UGT80A2"/>
    <property type="match status" value="1"/>
</dbReference>
<evidence type="ECO:0000313" key="4">
    <source>
        <dbReference type="Proteomes" id="UP000094065"/>
    </source>
</evidence>
<dbReference type="AlphaFoldDB" id="A0A1E3HE58"/>
<dbReference type="GO" id="GO:0016906">
    <property type="term" value="F:sterol 3-beta-glucosyltransferase activity"/>
    <property type="evidence" value="ECO:0007669"/>
    <property type="project" value="UniProtKB-ARBA"/>
</dbReference>
<evidence type="ECO:0000256" key="1">
    <source>
        <dbReference type="ARBA" id="ARBA00022679"/>
    </source>
</evidence>
<dbReference type="PANTHER" id="PTHR48050">
    <property type="entry name" value="STEROL 3-BETA-GLUCOSYLTRANSFERASE"/>
    <property type="match status" value="1"/>
</dbReference>
<dbReference type="GeneID" id="30158269"/>
<evidence type="ECO:0000259" key="2">
    <source>
        <dbReference type="Pfam" id="PF03033"/>
    </source>
</evidence>
<dbReference type="EMBL" id="AWGJ01000011">
    <property type="protein sequence ID" value="ODN74603.1"/>
    <property type="molecule type" value="Genomic_DNA"/>
</dbReference>
<dbReference type="SUPFAM" id="SSF53756">
    <property type="entry name" value="UDP-Glycosyltransferase/glycogen phosphorylase"/>
    <property type="match status" value="1"/>
</dbReference>
<dbReference type="GO" id="GO:0005975">
    <property type="term" value="P:carbohydrate metabolic process"/>
    <property type="evidence" value="ECO:0007669"/>
    <property type="project" value="InterPro"/>
</dbReference>
<comment type="caution">
    <text evidence="3">The sequence shown here is derived from an EMBL/GenBank/DDBJ whole genome shotgun (WGS) entry which is preliminary data.</text>
</comment>
<dbReference type="FunFam" id="3.40.50.2000:FF:000009">
    <property type="entry name" value="Sterol 3-beta-glucosyltransferase UGT80A2"/>
    <property type="match status" value="1"/>
</dbReference>
<dbReference type="CDD" id="cd03784">
    <property type="entry name" value="GT1_Gtf-like"/>
    <property type="match status" value="1"/>
</dbReference>
<gene>
    <name evidence="3" type="ORF">L202_06960</name>
</gene>
<proteinExistence type="predicted"/>
<organism evidence="3 4">
    <name type="scientific">Cryptococcus amylolentus CBS 6039</name>
    <dbReference type="NCBI Taxonomy" id="1295533"/>
    <lineage>
        <taxon>Eukaryota</taxon>
        <taxon>Fungi</taxon>
        <taxon>Dikarya</taxon>
        <taxon>Basidiomycota</taxon>
        <taxon>Agaricomycotina</taxon>
        <taxon>Tremellomycetes</taxon>
        <taxon>Tremellales</taxon>
        <taxon>Cryptococcaceae</taxon>
        <taxon>Cryptococcus</taxon>
    </lineage>
</organism>
<accession>A0A1E3HE58</accession>
<name>A0A1E3HE58_9TREE</name>
<sequence length="797" mass="87003">MAAAYKESPLPPSLNLAHAPTDYAKLKKEGTGLDSEAVIDEAGNIKIFLTLKKPLPELPADYALPVEEYALDLRPEAPPVGPMYIVVYLVGSRGDVQPYLSLALRLILSHGHHVRIATHTTFKDFVLSATKFLKGKTGKDGESLEEHLSFFDVGGDPHELMAYMVKNPGLLPGIESLTNGDIGSKRKMTGLMLERFYEATYKPDPLTQKPFAADAILSNPPAFAHIHVAEALGIPVHLTFTMPWSPTTSFSHPLVKVQQSNAEPGLTKYLSYAFAEQMTWQGLGDVINKWRRQQLNLDPLLGLSGPSILDRLKVPWTYCWSDEFIAKPDDWKEHIDVSGFYFMPSDADYKPTAELKRFLAAGPPPMYIGFGSVVVDDPQAMTRTIFEAVESSKLRAIVSAGWGGLGNTNVPESVYIMKESVPHDWLFAEGRVSMVCHHGGAGTCAIGLKEGLPTIIVPFFGDQPFWGAMVHQAGAGPSPIKPKDFNVETLSSAIRYAQSQSAITAARAIASKISADDGEAKGVESFHKHLPLLAMRCDVDPSKIAIWWSDDFFLRLSAGVAAVLVEQEMTSWEKLRPYRSKEYDTRKAITDPVSGGATAVLEIVADASEGVFQIFSTKPHLGIIKTATIAPRAIVTGVRLVHEGMENMPRLVGSKSRPQANVTDTSSGFREGLRGFAYGVGDGISSLLTEPFRGAKEEGAVGWVKGMGRSYVSVAMLPAAGALGLVALPMKGASKSLHTFMYGRQEKVLKPPRQAISIEQGYKLPPAEKKKILELYKDALESDEIKERQKVMEKVGK</sequence>
<dbReference type="InterPro" id="IPR002213">
    <property type="entry name" value="UDP_glucos_trans"/>
</dbReference>
<dbReference type="InterPro" id="IPR004276">
    <property type="entry name" value="GlycoTrans_28_N"/>
</dbReference>
<dbReference type="InterPro" id="IPR050426">
    <property type="entry name" value="Glycosyltransferase_28"/>
</dbReference>
<dbReference type="Pfam" id="PF03033">
    <property type="entry name" value="Glyco_transf_28"/>
    <property type="match status" value="1"/>
</dbReference>
<dbReference type="EMBL" id="AWGJ01000011">
    <property type="protein sequence ID" value="ODN74604.1"/>
    <property type="molecule type" value="Genomic_DNA"/>
</dbReference>
<reference evidence="3 4" key="1">
    <citation type="submission" date="2016-06" db="EMBL/GenBank/DDBJ databases">
        <title>Evolution of pathogenesis and genome organization in the Tremellales.</title>
        <authorList>
            <person name="Cuomo C."/>
            <person name="Litvintseva A."/>
            <person name="Heitman J."/>
            <person name="Chen Y."/>
            <person name="Sun S."/>
            <person name="Springer D."/>
            <person name="Dromer F."/>
            <person name="Young S."/>
            <person name="Zeng Q."/>
            <person name="Chapman S."/>
            <person name="Gujja S."/>
            <person name="Saif S."/>
            <person name="Birren B."/>
        </authorList>
    </citation>
    <scope>NUCLEOTIDE SEQUENCE [LARGE SCALE GENOMIC DNA]</scope>
    <source>
        <strain evidence="3 4">CBS 6039</strain>
    </source>
</reference>
<dbReference type="RefSeq" id="XP_018990384.1">
    <property type="nucleotide sequence ID" value="XM_019141577.1"/>
</dbReference>